<accession>A0A931IWB3</accession>
<comment type="caution">
    <text evidence="1">The sequence shown here is derived from an EMBL/GenBank/DDBJ whole genome shotgun (WGS) entry which is preliminary data.</text>
</comment>
<gene>
    <name evidence="1" type="ORF">I7X43_14410</name>
</gene>
<dbReference type="Pfam" id="PF25857">
    <property type="entry name" value="DUF7957"/>
    <property type="match status" value="1"/>
</dbReference>
<dbReference type="EMBL" id="JAEDAL010000009">
    <property type="protein sequence ID" value="MBH9554035.1"/>
    <property type="molecule type" value="Genomic_DNA"/>
</dbReference>
<evidence type="ECO:0000313" key="2">
    <source>
        <dbReference type="Proteomes" id="UP000620139"/>
    </source>
</evidence>
<dbReference type="RefSeq" id="WP_198101653.1">
    <property type="nucleotide sequence ID" value="NZ_JAEDAL010000009.1"/>
</dbReference>
<proteinExistence type="predicted"/>
<name>A0A931IWB3_9BURK</name>
<dbReference type="InterPro" id="IPR058263">
    <property type="entry name" value="DUF7957"/>
</dbReference>
<dbReference type="AlphaFoldDB" id="A0A931IWB3"/>
<dbReference type="Proteomes" id="UP000620139">
    <property type="component" value="Unassembled WGS sequence"/>
</dbReference>
<keyword evidence="2" id="KW-1185">Reference proteome</keyword>
<protein>
    <submittedName>
        <fullName evidence="1">Uncharacterized protein</fullName>
    </submittedName>
</protein>
<organism evidence="1 2">
    <name type="scientific">Inhella gelatinilytica</name>
    <dbReference type="NCBI Taxonomy" id="2795030"/>
    <lineage>
        <taxon>Bacteria</taxon>
        <taxon>Pseudomonadati</taxon>
        <taxon>Pseudomonadota</taxon>
        <taxon>Betaproteobacteria</taxon>
        <taxon>Burkholderiales</taxon>
        <taxon>Sphaerotilaceae</taxon>
        <taxon>Inhella</taxon>
    </lineage>
</organism>
<reference evidence="1" key="1">
    <citation type="submission" date="2020-12" db="EMBL/GenBank/DDBJ databases">
        <title>The genome sequence of Inhella sp. 4Y17.</title>
        <authorList>
            <person name="Liu Y."/>
        </authorList>
    </citation>
    <scope>NUCLEOTIDE SEQUENCE</scope>
    <source>
        <strain evidence="1">4Y10</strain>
    </source>
</reference>
<sequence length="110" mass="12033">MKLRFDASTVFTPGGIIALEKPVLEVVLINETVVVIHDYMAYLQYRPANNLVAYGVGGEALWVAENPTELPVDAYMNVNSETPLIVGNFAGFNCTISLSTGKIENHVFTK</sequence>
<evidence type="ECO:0000313" key="1">
    <source>
        <dbReference type="EMBL" id="MBH9554035.1"/>
    </source>
</evidence>